<comment type="caution">
    <text evidence="1">The sequence shown here is derived from an EMBL/GenBank/DDBJ whole genome shotgun (WGS) entry which is preliminary data.</text>
</comment>
<proteinExistence type="predicted"/>
<reference evidence="1" key="1">
    <citation type="journal article" date="2012" name="Science">
        <title>Fermentation, hydrogen, and sulfur metabolism in multiple uncultivated bacterial phyla.</title>
        <authorList>
            <person name="Wrighton K.C."/>
            <person name="Thomas B.C."/>
            <person name="Sharon I."/>
            <person name="Miller C.S."/>
            <person name="Castelle C.J."/>
            <person name="VerBerkmoes N.C."/>
            <person name="Wilkins M.J."/>
            <person name="Hettich R.L."/>
            <person name="Lipton M.S."/>
            <person name="Williams K.H."/>
            <person name="Long P.E."/>
            <person name="Banfield J.F."/>
        </authorList>
    </citation>
    <scope>NUCLEOTIDE SEQUENCE [LARGE SCALE GENOMIC DNA]</scope>
</reference>
<accession>K2FXA7</accession>
<evidence type="ECO:0000313" key="1">
    <source>
        <dbReference type="EMBL" id="EKE26502.1"/>
    </source>
</evidence>
<protein>
    <recommendedName>
        <fullName evidence="2">HD domain-containing protein</fullName>
    </recommendedName>
</protein>
<dbReference type="AlphaFoldDB" id="K2FXA7"/>
<gene>
    <name evidence="1" type="ORF">ACD_4C00262G0008</name>
</gene>
<dbReference type="Gene3D" id="1.10.3210.10">
    <property type="entry name" value="Hypothetical protein af1432"/>
    <property type="match status" value="1"/>
</dbReference>
<dbReference type="EMBL" id="AMFJ01000778">
    <property type="protein sequence ID" value="EKE26502.1"/>
    <property type="molecule type" value="Genomic_DNA"/>
</dbReference>
<sequence>MLKNLNIEIEEVIRFLSLHIPNSKEDSRKSILFHDIRVGTYLYEKNYSKDIILAWFLHDIIEWTGIDKQTIENEFGNNILRLILANSKDDSIIDEEEKINELIMRCVQNWQDALIIKTADIIDSFKWYSNQINNKELQYCTRNANAIFKLKPDNFNDKIFDELEFWMNNNGLS</sequence>
<organism evidence="1">
    <name type="scientific">uncultured bacterium</name>
    <name type="common">gcode 4</name>
    <dbReference type="NCBI Taxonomy" id="1234023"/>
    <lineage>
        <taxon>Bacteria</taxon>
        <taxon>environmental samples</taxon>
    </lineage>
</organism>
<evidence type="ECO:0008006" key="2">
    <source>
        <dbReference type="Google" id="ProtNLM"/>
    </source>
</evidence>
<name>K2FXA7_9BACT</name>
<dbReference type="SUPFAM" id="SSF109604">
    <property type="entry name" value="HD-domain/PDEase-like"/>
    <property type="match status" value="1"/>
</dbReference>